<dbReference type="Pfam" id="PF03618">
    <property type="entry name" value="Kinase-PPPase"/>
    <property type="match status" value="1"/>
</dbReference>
<evidence type="ECO:0000256" key="5">
    <source>
        <dbReference type="HAMAP-Rule" id="MF_00921"/>
    </source>
</evidence>
<evidence type="ECO:0000256" key="1">
    <source>
        <dbReference type="ARBA" id="ARBA00022527"/>
    </source>
</evidence>
<evidence type="ECO:0000313" key="6">
    <source>
        <dbReference type="EMBL" id="HJG37047.1"/>
    </source>
</evidence>
<dbReference type="NCBIfam" id="NF003742">
    <property type="entry name" value="PRK05339.1"/>
    <property type="match status" value="1"/>
</dbReference>
<dbReference type="Proteomes" id="UP000753256">
    <property type="component" value="Unassembled WGS sequence"/>
</dbReference>
<dbReference type="PANTHER" id="PTHR31756">
    <property type="entry name" value="PYRUVATE, PHOSPHATE DIKINASE REGULATORY PROTEIN 1, CHLOROPLASTIC"/>
    <property type="match status" value="1"/>
</dbReference>
<keyword evidence="2 5" id="KW-0808">Transferase</keyword>
<gene>
    <name evidence="6" type="ORF">K8V70_04170</name>
</gene>
<protein>
    <recommendedName>
        <fullName evidence="5">Putative pyruvate, phosphate dikinase regulatory protein</fullName>
        <shortName evidence="5">PPDK regulatory protein</shortName>
        <ecNumber evidence="5">2.7.11.32</ecNumber>
        <ecNumber evidence="5">2.7.4.27</ecNumber>
    </recommendedName>
</protein>
<dbReference type="AlphaFoldDB" id="A0A921ISP1"/>
<evidence type="ECO:0000313" key="7">
    <source>
        <dbReference type="Proteomes" id="UP000753256"/>
    </source>
</evidence>
<comment type="caution">
    <text evidence="6">The sequence shown here is derived from an EMBL/GenBank/DDBJ whole genome shotgun (WGS) entry which is preliminary data.</text>
</comment>
<proteinExistence type="inferred from homology"/>
<dbReference type="EMBL" id="DYUZ01000016">
    <property type="protein sequence ID" value="HJG37047.1"/>
    <property type="molecule type" value="Genomic_DNA"/>
</dbReference>
<reference evidence="6" key="2">
    <citation type="submission" date="2021-09" db="EMBL/GenBank/DDBJ databases">
        <authorList>
            <person name="Gilroy R."/>
        </authorList>
    </citation>
    <scope>NUCLEOTIDE SEQUENCE</scope>
    <source>
        <strain evidence="6">ChiHjej13B12-9602</strain>
    </source>
</reference>
<dbReference type="HAMAP" id="MF_00921">
    <property type="entry name" value="PDRP"/>
    <property type="match status" value="1"/>
</dbReference>
<dbReference type="InterPro" id="IPR026565">
    <property type="entry name" value="PPDK_reg"/>
</dbReference>
<evidence type="ECO:0000256" key="3">
    <source>
        <dbReference type="ARBA" id="ARBA00022741"/>
    </source>
</evidence>
<dbReference type="PANTHER" id="PTHR31756:SF3">
    <property type="entry name" value="PYRUVATE, PHOSPHATE DIKINASE REGULATORY PROTEIN 1, CHLOROPLASTIC"/>
    <property type="match status" value="1"/>
</dbReference>
<dbReference type="GO" id="GO:0004674">
    <property type="term" value="F:protein serine/threonine kinase activity"/>
    <property type="evidence" value="ECO:0007669"/>
    <property type="project" value="UniProtKB-UniRule"/>
</dbReference>
<accession>A0A921ISP1</accession>
<name>A0A921ISP1_9ACTN</name>
<dbReference type="GO" id="GO:0005524">
    <property type="term" value="F:ATP binding"/>
    <property type="evidence" value="ECO:0007669"/>
    <property type="project" value="InterPro"/>
</dbReference>
<dbReference type="EC" id="2.7.11.32" evidence="5"/>
<keyword evidence="4 5" id="KW-0418">Kinase</keyword>
<comment type="similarity">
    <text evidence="5">Belongs to the pyruvate, phosphate/water dikinase regulatory protein family. PDRP subfamily.</text>
</comment>
<reference evidence="6" key="1">
    <citation type="journal article" date="2021" name="PeerJ">
        <title>Extensive microbial diversity within the chicken gut microbiome revealed by metagenomics and culture.</title>
        <authorList>
            <person name="Gilroy R."/>
            <person name="Ravi A."/>
            <person name="Getino M."/>
            <person name="Pursley I."/>
            <person name="Horton D.L."/>
            <person name="Alikhan N.F."/>
            <person name="Baker D."/>
            <person name="Gharbi K."/>
            <person name="Hall N."/>
            <person name="Watson M."/>
            <person name="Adriaenssens E.M."/>
            <person name="Foster-Nyarko E."/>
            <person name="Jarju S."/>
            <person name="Secka A."/>
            <person name="Antonio M."/>
            <person name="Oren A."/>
            <person name="Chaudhuri R.R."/>
            <person name="La Ragione R."/>
            <person name="Hildebrand F."/>
            <person name="Pallen M.J."/>
        </authorList>
    </citation>
    <scope>NUCLEOTIDE SEQUENCE</scope>
    <source>
        <strain evidence="6">ChiHjej13B12-9602</strain>
    </source>
</reference>
<evidence type="ECO:0000256" key="2">
    <source>
        <dbReference type="ARBA" id="ARBA00022679"/>
    </source>
</evidence>
<dbReference type="InterPro" id="IPR005177">
    <property type="entry name" value="Kinase-pyrophosphorylase"/>
</dbReference>
<comment type="catalytic activity">
    <reaction evidence="5">
        <text>N(tele)-phospho-L-histidyl/O-phospho-L-threonyl-[pyruvate, phosphate dikinase] + phosphate + H(+) = N(tele)-phospho-L-histidyl/L-threonyl-[pyruvate, phosphate dikinase] + diphosphate</text>
        <dbReference type="Rhea" id="RHEA:43696"/>
        <dbReference type="Rhea" id="RHEA-COMP:10650"/>
        <dbReference type="Rhea" id="RHEA-COMP:10651"/>
        <dbReference type="ChEBI" id="CHEBI:15378"/>
        <dbReference type="ChEBI" id="CHEBI:30013"/>
        <dbReference type="ChEBI" id="CHEBI:33019"/>
        <dbReference type="ChEBI" id="CHEBI:43474"/>
        <dbReference type="ChEBI" id="CHEBI:61977"/>
        <dbReference type="ChEBI" id="CHEBI:83586"/>
        <dbReference type="EC" id="2.7.4.27"/>
    </reaction>
</comment>
<evidence type="ECO:0000256" key="4">
    <source>
        <dbReference type="ARBA" id="ARBA00022777"/>
    </source>
</evidence>
<organism evidence="6 7">
    <name type="scientific">Enorma phocaeensis</name>
    <dbReference type="NCBI Taxonomy" id="1871019"/>
    <lineage>
        <taxon>Bacteria</taxon>
        <taxon>Bacillati</taxon>
        <taxon>Actinomycetota</taxon>
        <taxon>Coriobacteriia</taxon>
        <taxon>Coriobacteriales</taxon>
        <taxon>Coriobacteriaceae</taxon>
        <taxon>Enorma</taxon>
    </lineage>
</organism>
<comment type="catalytic activity">
    <reaction evidence="5">
        <text>N(tele)-phospho-L-histidyl/L-threonyl-[pyruvate, phosphate dikinase] + ADP = N(tele)-phospho-L-histidyl/O-phospho-L-threonyl-[pyruvate, phosphate dikinase] + AMP + H(+)</text>
        <dbReference type="Rhea" id="RHEA:43692"/>
        <dbReference type="Rhea" id="RHEA-COMP:10650"/>
        <dbReference type="Rhea" id="RHEA-COMP:10651"/>
        <dbReference type="ChEBI" id="CHEBI:15378"/>
        <dbReference type="ChEBI" id="CHEBI:30013"/>
        <dbReference type="ChEBI" id="CHEBI:61977"/>
        <dbReference type="ChEBI" id="CHEBI:83586"/>
        <dbReference type="ChEBI" id="CHEBI:456215"/>
        <dbReference type="ChEBI" id="CHEBI:456216"/>
        <dbReference type="EC" id="2.7.11.32"/>
    </reaction>
</comment>
<dbReference type="EC" id="2.7.4.27" evidence="5"/>
<keyword evidence="1 5" id="KW-0723">Serine/threonine-protein kinase</keyword>
<dbReference type="GO" id="GO:0043531">
    <property type="term" value="F:ADP binding"/>
    <property type="evidence" value="ECO:0007669"/>
    <property type="project" value="UniProtKB-UniRule"/>
</dbReference>
<sequence length="284" mass="30949">MVGKPIIHVVSDSLGDTACEVVLAAAGQFPPDAFEIVRLPKVERVSQVERHLAEHGASNRQAAVFHTIVGPALRDEVTELLQRLDIPAVDLMGPALGLLSSLSGTKPLGIPGVIHRTDERYFHRISCMEFTLEHDDGAGSEDLCRADIVLIGVSRTSKTPLSMYLALQGYRVANIPLVPGSEPPRELFECDPARVFGLLSTTEVIASRRNERLEGPLARAVAPSYADPEHIARELDDARALMRRLGCFVVRTDGKAIEESAAEISAHLERILAKRRLRADASTL</sequence>
<dbReference type="GO" id="GO:0016776">
    <property type="term" value="F:phosphotransferase activity, phosphate group as acceptor"/>
    <property type="evidence" value="ECO:0007669"/>
    <property type="project" value="UniProtKB-UniRule"/>
</dbReference>
<dbReference type="RefSeq" id="WP_273189553.1">
    <property type="nucleotide sequence ID" value="NZ_DYUZ01000016.1"/>
</dbReference>
<feature type="binding site" evidence="5">
    <location>
        <begin position="152"/>
        <end position="159"/>
    </location>
    <ligand>
        <name>ADP</name>
        <dbReference type="ChEBI" id="CHEBI:456216"/>
    </ligand>
</feature>
<comment type="function">
    <text evidence="5">Bifunctional serine/threonine kinase and phosphorylase involved in the regulation of the pyruvate, phosphate dikinase (PPDK) by catalyzing its phosphorylation/dephosphorylation.</text>
</comment>
<keyword evidence="3 5" id="KW-0547">Nucleotide-binding</keyword>